<dbReference type="InterPro" id="IPR010752">
    <property type="entry name" value="DUF1329"/>
</dbReference>
<keyword evidence="1" id="KW-0732">Signal</keyword>
<feature type="chain" id="PRO_5007299474" description="Outer membrane lipoprotein-sorting protein" evidence="1">
    <location>
        <begin position="25"/>
        <end position="456"/>
    </location>
</feature>
<gene>
    <name evidence="2" type="ORF">AXE65_01030</name>
</gene>
<dbReference type="OrthoDB" id="178023at2"/>
<evidence type="ECO:0008006" key="4">
    <source>
        <dbReference type="Google" id="ProtNLM"/>
    </source>
</evidence>
<comment type="caution">
    <text evidence="2">The sequence shown here is derived from an EMBL/GenBank/DDBJ whole genome shotgun (WGS) entry which is preliminary data.</text>
</comment>
<dbReference type="AlphaFoldDB" id="A0A139SVM6"/>
<evidence type="ECO:0000313" key="3">
    <source>
        <dbReference type="Proteomes" id="UP000072660"/>
    </source>
</evidence>
<dbReference type="RefSeq" id="WP_068389164.1">
    <property type="nucleotide sequence ID" value="NZ_LSZO01000124.1"/>
</dbReference>
<dbReference type="CDD" id="cd16329">
    <property type="entry name" value="LolA_like"/>
    <property type="match status" value="1"/>
</dbReference>
<proteinExistence type="predicted"/>
<dbReference type="EMBL" id="LSZO01000124">
    <property type="protein sequence ID" value="KXU38510.1"/>
    <property type="molecule type" value="Genomic_DNA"/>
</dbReference>
<keyword evidence="3" id="KW-1185">Reference proteome</keyword>
<dbReference type="Proteomes" id="UP000072660">
    <property type="component" value="Unassembled WGS sequence"/>
</dbReference>
<reference evidence="2 3" key="1">
    <citation type="submission" date="2016-02" db="EMBL/GenBank/DDBJ databases">
        <authorList>
            <person name="Wen L."/>
            <person name="He K."/>
            <person name="Yang H."/>
        </authorList>
    </citation>
    <scope>NUCLEOTIDE SEQUENCE [LARGE SCALE GENOMIC DNA]</scope>
    <source>
        <strain evidence="2 3">CV58</strain>
    </source>
</reference>
<name>A0A139SVM6_9GAMM</name>
<evidence type="ECO:0000256" key="1">
    <source>
        <dbReference type="SAM" id="SignalP"/>
    </source>
</evidence>
<protein>
    <recommendedName>
        <fullName evidence="4">Outer membrane lipoprotein-sorting protein</fullName>
    </recommendedName>
</protein>
<dbReference type="Pfam" id="PF07044">
    <property type="entry name" value="DUF1329"/>
    <property type="match status" value="1"/>
</dbReference>
<organism evidence="2 3">
    <name type="scientific">Ventosimonas gracilis</name>
    <dbReference type="NCBI Taxonomy" id="1680762"/>
    <lineage>
        <taxon>Bacteria</taxon>
        <taxon>Pseudomonadati</taxon>
        <taxon>Pseudomonadota</taxon>
        <taxon>Gammaproteobacteria</taxon>
        <taxon>Pseudomonadales</taxon>
        <taxon>Ventosimonadaceae</taxon>
        <taxon>Ventosimonas</taxon>
    </lineage>
</organism>
<evidence type="ECO:0000313" key="2">
    <source>
        <dbReference type="EMBL" id="KXU38510.1"/>
    </source>
</evidence>
<feature type="signal peptide" evidence="1">
    <location>
        <begin position="1"/>
        <end position="24"/>
    </location>
</feature>
<sequence>MHSATTNTLIAAVVALVCAVQTQAAVSPQQAARLEQDLTPLGAERAGNASGSIPRWEGGITAPPQDYQEGGYYLNPFPADQPLFTITAANVEQFKDYLSAGQLALFAAYPETFKMNIYPSRRSGSAPQWLYDNTAKNAVTAKLVNDGNGFVDAYGGVPFPIPQSGVEVVWNHITRYRGTYLTAQTSSAVVQRNGRFALTTGQIEVLFKYYQPNSSFAELNNLMFYYMIFVKSPARLAGGAVLVHETIDQTKEPRNAWIYTSGQRRVRRAPNIAYDTPIIDSEGLRTADDTDMYNGAPDRYDWELVGKQEVYITYNNYQIGSGKLKYKDILQTGHINPDYVRYELHRVWVVEGRLKPGARHIYARRTFYLDEDSWQIAIADQYDSRGELWRVSIAHLTNLYNLPTTWSSLEVYHDLQSRRYLALNLTDEEPKVISFTQKIPSDSNFTSAALIRRGGR</sequence>
<dbReference type="Gene3D" id="2.50.20.10">
    <property type="entry name" value="Lipoprotein localisation LolA/LolB/LppX"/>
    <property type="match status" value="1"/>
</dbReference>
<accession>A0A139SVM6</accession>